<evidence type="ECO:0000313" key="1">
    <source>
        <dbReference type="EMBL" id="MDU0259161.1"/>
    </source>
</evidence>
<sequence length="173" mass="19666">MANNAINTAAEVAANIENMNNAVKANTPKTERRREYTASKRHEIPALWKVLGKARPVFTVQINKSNEVKASCIQRFMPALYADEEQFWIEFMEQVNILLDSRRFCRECKALGYKAENVAEHVVFLGSAPMRKVLREGVQNSLGASIQFYKERFSPTTADAYRETEEQNSETAA</sequence>
<name>A0AAE4LJB4_9BACT</name>
<dbReference type="AlphaFoldDB" id="A0AAE4LJB4"/>
<reference evidence="1" key="1">
    <citation type="submission" date="2023-10" db="EMBL/GenBank/DDBJ databases">
        <title>Genome Sequence of the Bacteria from From Gut Wall in Crohn's Disease.</title>
        <authorList>
            <person name="Rodriguez-Palacios A."/>
        </authorList>
    </citation>
    <scope>NUCLEOTIDE SEQUENCE</scope>
    <source>
        <strain evidence="1">CavFT-hAR58</strain>
    </source>
</reference>
<dbReference type="EMBL" id="JAWDES010000004">
    <property type="protein sequence ID" value="MDU0259161.1"/>
    <property type="molecule type" value="Genomic_DNA"/>
</dbReference>
<proteinExistence type="predicted"/>
<accession>A0AAE4LJB4</accession>
<dbReference type="Proteomes" id="UP001181347">
    <property type="component" value="Unassembled WGS sequence"/>
</dbReference>
<evidence type="ECO:0000313" key="2">
    <source>
        <dbReference type="Proteomes" id="UP001181347"/>
    </source>
</evidence>
<comment type="caution">
    <text evidence="1">The sequence shown here is derived from an EMBL/GenBank/DDBJ whole genome shotgun (WGS) entry which is preliminary data.</text>
</comment>
<dbReference type="RefSeq" id="WP_195285305.1">
    <property type="nucleotide sequence ID" value="NZ_JAHOOI010000018.1"/>
</dbReference>
<organism evidence="1 2">
    <name type="scientific">Alistipes finegoldii</name>
    <dbReference type="NCBI Taxonomy" id="214856"/>
    <lineage>
        <taxon>Bacteria</taxon>
        <taxon>Pseudomonadati</taxon>
        <taxon>Bacteroidota</taxon>
        <taxon>Bacteroidia</taxon>
        <taxon>Bacteroidales</taxon>
        <taxon>Rikenellaceae</taxon>
        <taxon>Alistipes</taxon>
    </lineage>
</organism>
<gene>
    <name evidence="1" type="ORF">RVH17_03385</name>
</gene>
<protein>
    <submittedName>
        <fullName evidence="1">Uncharacterized protein</fullName>
    </submittedName>
</protein>